<organism evidence="3">
    <name type="scientific">viral metagenome</name>
    <dbReference type="NCBI Taxonomy" id="1070528"/>
    <lineage>
        <taxon>unclassified sequences</taxon>
        <taxon>metagenomes</taxon>
        <taxon>organismal metagenomes</taxon>
    </lineage>
</organism>
<dbReference type="EMBL" id="MN739166">
    <property type="protein sequence ID" value="QHS91889.1"/>
    <property type="molecule type" value="Genomic_DNA"/>
</dbReference>
<sequence>MKYYEIGILGGSLAIFLGTPFIPTAVYVNFFSTPFTAFFLLTLLLVIVSFSTPAAVGFALAAGALFVEHRRRVISLAQKSSDGSRKKDLYTEQMKAAAPLVPTEIHPLADLPDDTQVHSSTENQTNEFEAEGWSIDHKRDLNSD</sequence>
<evidence type="ECO:0000256" key="2">
    <source>
        <dbReference type="SAM" id="Phobius"/>
    </source>
</evidence>
<reference evidence="3" key="1">
    <citation type="journal article" date="2020" name="Nature">
        <title>Giant virus diversity and host interactions through global metagenomics.</title>
        <authorList>
            <person name="Schulz F."/>
            <person name="Roux S."/>
            <person name="Paez-Espino D."/>
            <person name="Jungbluth S."/>
            <person name="Walsh D.A."/>
            <person name="Denef V.J."/>
            <person name="McMahon K.D."/>
            <person name="Konstantinidis K.T."/>
            <person name="Eloe-Fadrosh E.A."/>
            <person name="Kyrpides N.C."/>
            <person name="Woyke T."/>
        </authorList>
    </citation>
    <scope>NUCLEOTIDE SEQUENCE</scope>
    <source>
        <strain evidence="3">GVMAG-M-3300013285-6</strain>
    </source>
</reference>
<name>A0A6C0BK05_9ZZZZ</name>
<feature type="transmembrane region" description="Helical" evidence="2">
    <location>
        <begin position="37"/>
        <end position="67"/>
    </location>
</feature>
<evidence type="ECO:0000313" key="3">
    <source>
        <dbReference type="EMBL" id="QHS91889.1"/>
    </source>
</evidence>
<dbReference type="AlphaFoldDB" id="A0A6C0BK05"/>
<keyword evidence="2" id="KW-0472">Membrane</keyword>
<feature type="compositionally biased region" description="Polar residues" evidence="1">
    <location>
        <begin position="117"/>
        <end position="127"/>
    </location>
</feature>
<protein>
    <submittedName>
        <fullName evidence="3">Uncharacterized protein</fullName>
    </submittedName>
</protein>
<accession>A0A6C0BK05</accession>
<keyword evidence="2" id="KW-0812">Transmembrane</keyword>
<feature type="transmembrane region" description="Helical" evidence="2">
    <location>
        <begin position="7"/>
        <end position="31"/>
    </location>
</feature>
<proteinExistence type="predicted"/>
<feature type="compositionally biased region" description="Basic and acidic residues" evidence="1">
    <location>
        <begin position="134"/>
        <end position="144"/>
    </location>
</feature>
<feature type="region of interest" description="Disordered" evidence="1">
    <location>
        <begin position="111"/>
        <end position="144"/>
    </location>
</feature>
<evidence type="ECO:0000256" key="1">
    <source>
        <dbReference type="SAM" id="MobiDB-lite"/>
    </source>
</evidence>
<keyword evidence="2" id="KW-1133">Transmembrane helix</keyword>